<dbReference type="PANTHER" id="PTHR10869:SF246">
    <property type="entry name" value="TRANSMEMBRANE PROLYL 4-HYDROXYLASE"/>
    <property type="match status" value="1"/>
</dbReference>
<dbReference type="RefSeq" id="WP_193687096.1">
    <property type="nucleotide sequence ID" value="NZ_CP062941.1"/>
</dbReference>
<name>A0A7L9U741_9BURK</name>
<evidence type="ECO:0000256" key="4">
    <source>
        <dbReference type="ARBA" id="ARBA00023002"/>
    </source>
</evidence>
<dbReference type="InterPro" id="IPR044862">
    <property type="entry name" value="Pro_4_hyd_alph_FE2OG_OXY"/>
</dbReference>
<reference evidence="7 8" key="1">
    <citation type="submission" date="2020-10" db="EMBL/GenBank/DDBJ databases">
        <title>Genome sequencing of Massilia sp. LPB0304.</title>
        <authorList>
            <person name="Kim J."/>
        </authorList>
    </citation>
    <scope>NUCLEOTIDE SEQUENCE [LARGE SCALE GENOMIC DNA]</scope>
    <source>
        <strain evidence="7 8">LPB0304</strain>
    </source>
</reference>
<dbReference type="InterPro" id="IPR006620">
    <property type="entry name" value="Pro_4_hyd_alph"/>
</dbReference>
<keyword evidence="5" id="KW-0408">Iron</keyword>
<dbReference type="KEGG" id="mlir:LPB04_01725"/>
<dbReference type="InterPro" id="IPR045054">
    <property type="entry name" value="P4HA-like"/>
</dbReference>
<dbReference type="Pfam" id="PF13640">
    <property type="entry name" value="2OG-FeII_Oxy_3"/>
    <property type="match status" value="1"/>
</dbReference>
<dbReference type="EMBL" id="CP062941">
    <property type="protein sequence ID" value="QOL50072.1"/>
    <property type="molecule type" value="Genomic_DNA"/>
</dbReference>
<organism evidence="7 8">
    <name type="scientific">Massilia litorea</name>
    <dbReference type="NCBI Taxonomy" id="2769491"/>
    <lineage>
        <taxon>Bacteria</taxon>
        <taxon>Pseudomonadati</taxon>
        <taxon>Pseudomonadota</taxon>
        <taxon>Betaproteobacteria</taxon>
        <taxon>Burkholderiales</taxon>
        <taxon>Oxalobacteraceae</taxon>
        <taxon>Telluria group</taxon>
        <taxon>Massilia</taxon>
    </lineage>
</organism>
<protein>
    <submittedName>
        <fullName evidence="7">2OG-Fe(II) oxygenase</fullName>
    </submittedName>
</protein>
<feature type="domain" description="Prolyl 4-hydroxylase alpha subunit" evidence="6">
    <location>
        <begin position="3"/>
        <end position="221"/>
    </location>
</feature>
<accession>A0A7L9U741</accession>
<dbReference type="GO" id="GO:0051213">
    <property type="term" value="F:dioxygenase activity"/>
    <property type="evidence" value="ECO:0007669"/>
    <property type="project" value="UniProtKB-KW"/>
</dbReference>
<dbReference type="GO" id="GO:0016705">
    <property type="term" value="F:oxidoreductase activity, acting on paired donors, with incorporation or reduction of molecular oxygen"/>
    <property type="evidence" value="ECO:0007669"/>
    <property type="project" value="InterPro"/>
</dbReference>
<keyword evidence="4" id="KW-0560">Oxidoreductase</keyword>
<dbReference type="PANTHER" id="PTHR10869">
    <property type="entry name" value="PROLYL 4-HYDROXYLASE ALPHA SUBUNIT"/>
    <property type="match status" value="1"/>
</dbReference>
<keyword evidence="2" id="KW-0479">Metal-binding</keyword>
<evidence type="ECO:0000259" key="6">
    <source>
        <dbReference type="SMART" id="SM00702"/>
    </source>
</evidence>
<dbReference type="SMART" id="SM00702">
    <property type="entry name" value="P4Hc"/>
    <property type="match status" value="1"/>
</dbReference>
<evidence type="ECO:0000313" key="8">
    <source>
        <dbReference type="Proteomes" id="UP000593875"/>
    </source>
</evidence>
<comment type="cofactor">
    <cofactor evidence="1">
        <name>L-ascorbate</name>
        <dbReference type="ChEBI" id="CHEBI:38290"/>
    </cofactor>
</comment>
<evidence type="ECO:0000256" key="3">
    <source>
        <dbReference type="ARBA" id="ARBA00022964"/>
    </source>
</evidence>
<evidence type="ECO:0000256" key="1">
    <source>
        <dbReference type="ARBA" id="ARBA00001961"/>
    </source>
</evidence>
<keyword evidence="3" id="KW-0223">Dioxygenase</keyword>
<dbReference type="GO" id="GO:0031418">
    <property type="term" value="F:L-ascorbic acid binding"/>
    <property type="evidence" value="ECO:0007669"/>
    <property type="project" value="InterPro"/>
</dbReference>
<dbReference type="GO" id="GO:0005506">
    <property type="term" value="F:iron ion binding"/>
    <property type="evidence" value="ECO:0007669"/>
    <property type="project" value="InterPro"/>
</dbReference>
<proteinExistence type="predicted"/>
<gene>
    <name evidence="7" type="ORF">LPB04_01725</name>
</gene>
<evidence type="ECO:0000256" key="5">
    <source>
        <dbReference type="ARBA" id="ARBA00023004"/>
    </source>
</evidence>
<evidence type="ECO:0000256" key="2">
    <source>
        <dbReference type="ARBA" id="ARBA00022723"/>
    </source>
</evidence>
<evidence type="ECO:0000313" key="7">
    <source>
        <dbReference type="EMBL" id="QOL50072.1"/>
    </source>
</evidence>
<dbReference type="Proteomes" id="UP000593875">
    <property type="component" value="Chromosome"/>
</dbReference>
<keyword evidence="8" id="KW-1185">Reference proteome</keyword>
<sequence length="234" mass="26079">MDDFIGIYDNALTPEQCDAIINRFNASDKVVRGRTGNGVDTSKKDSWDLTIGPHKEWHDVGNLMMSAVAQHLTAYIDQYRALVLGALAPMVAHPRTGQPVALSLENFDECGRPHLGALLQSMYRCGPINLQKYLQGTGGYHHWHSEVYPQNASCETLHRVLLFQFYLNDVAQGGETEFLYQGRKVEARKGRLIIAPAGFTHTHKGHVPASGDKYIATSWILFRRAEELFGKPAG</sequence>
<dbReference type="AlphaFoldDB" id="A0A7L9U741"/>
<dbReference type="Gene3D" id="2.60.120.620">
    <property type="entry name" value="q2cbj1_9rhob like domain"/>
    <property type="match status" value="1"/>
</dbReference>